<dbReference type="SUPFAM" id="SSF48403">
    <property type="entry name" value="Ankyrin repeat"/>
    <property type="match status" value="1"/>
</dbReference>
<dbReference type="Gene3D" id="1.25.40.10">
    <property type="entry name" value="Tetratricopeptide repeat domain"/>
    <property type="match status" value="1"/>
</dbReference>
<dbReference type="SUPFAM" id="SSF57850">
    <property type="entry name" value="RING/U-box"/>
    <property type="match status" value="1"/>
</dbReference>
<keyword evidence="2 3" id="KW-0040">ANK repeat</keyword>
<evidence type="ECO:0000256" key="2">
    <source>
        <dbReference type="ARBA" id="ARBA00023043"/>
    </source>
</evidence>
<dbReference type="InterPro" id="IPR013083">
    <property type="entry name" value="Znf_RING/FYVE/PHD"/>
</dbReference>
<feature type="repeat" description="ANK" evidence="3">
    <location>
        <begin position="23"/>
        <end position="55"/>
    </location>
</feature>
<keyword evidence="7" id="KW-1185">Reference proteome</keyword>
<dbReference type="InterPro" id="IPR036770">
    <property type="entry name" value="Ankyrin_rpt-contain_sf"/>
</dbReference>
<dbReference type="EMBL" id="QUSY01000462">
    <property type="protein sequence ID" value="RHY29268.1"/>
    <property type="molecule type" value="Genomic_DNA"/>
</dbReference>
<keyword evidence="1" id="KW-0677">Repeat</keyword>
<accession>A0A3R6WL71</accession>
<dbReference type="VEuPathDB" id="FungiDB:H310_09648"/>
<dbReference type="Pfam" id="PF13920">
    <property type="entry name" value="zf-C3HC4_3"/>
    <property type="match status" value="1"/>
</dbReference>
<protein>
    <recommendedName>
        <fullName evidence="5">RING-type domain-containing protein</fullName>
    </recommendedName>
</protein>
<dbReference type="SMART" id="SM00184">
    <property type="entry name" value="RING"/>
    <property type="match status" value="1"/>
</dbReference>
<feature type="repeat" description="ANK" evidence="3">
    <location>
        <begin position="56"/>
        <end position="88"/>
    </location>
</feature>
<dbReference type="SMART" id="SM00248">
    <property type="entry name" value="ANK"/>
    <property type="match status" value="2"/>
</dbReference>
<dbReference type="PROSITE" id="PS50089">
    <property type="entry name" value="ZF_RING_2"/>
    <property type="match status" value="1"/>
</dbReference>
<evidence type="ECO:0000256" key="3">
    <source>
        <dbReference type="PROSITE-ProRule" id="PRU00023"/>
    </source>
</evidence>
<dbReference type="InterPro" id="IPR011990">
    <property type="entry name" value="TPR-like_helical_dom_sf"/>
</dbReference>
<name>A0A3R6WL71_9STRA</name>
<dbReference type="Gene3D" id="1.25.40.20">
    <property type="entry name" value="Ankyrin repeat-containing domain"/>
    <property type="match status" value="1"/>
</dbReference>
<feature type="domain" description="RING-type" evidence="5">
    <location>
        <begin position="254"/>
        <end position="292"/>
    </location>
</feature>
<dbReference type="GO" id="GO:0008270">
    <property type="term" value="F:zinc ion binding"/>
    <property type="evidence" value="ECO:0007669"/>
    <property type="project" value="UniProtKB-KW"/>
</dbReference>
<dbReference type="InterPro" id="IPR001841">
    <property type="entry name" value="Znf_RING"/>
</dbReference>
<dbReference type="PANTHER" id="PTHR24161:SF121">
    <property type="entry name" value="M-PHASE PHOSPHOPROTEIN 8"/>
    <property type="match status" value="1"/>
</dbReference>
<dbReference type="PRINTS" id="PR01415">
    <property type="entry name" value="ANKYRIN"/>
</dbReference>
<proteinExistence type="predicted"/>
<keyword evidence="4" id="KW-0479">Metal-binding</keyword>
<dbReference type="InterPro" id="IPR002110">
    <property type="entry name" value="Ankyrin_rpt"/>
</dbReference>
<keyword evidence="4" id="KW-0863">Zinc-finger</keyword>
<evidence type="ECO:0000259" key="5">
    <source>
        <dbReference type="PROSITE" id="PS50089"/>
    </source>
</evidence>
<dbReference type="AlphaFoldDB" id="A0A3R6WL71"/>
<dbReference type="Pfam" id="PF12796">
    <property type="entry name" value="Ank_2"/>
    <property type="match status" value="1"/>
</dbReference>
<comment type="caution">
    <text evidence="6">The sequence shown here is derived from an EMBL/GenBank/DDBJ whole genome shotgun (WGS) entry which is preliminary data.</text>
</comment>
<organism evidence="6 7">
    <name type="scientific">Aphanomyces invadans</name>
    <dbReference type="NCBI Taxonomy" id="157072"/>
    <lineage>
        <taxon>Eukaryota</taxon>
        <taxon>Sar</taxon>
        <taxon>Stramenopiles</taxon>
        <taxon>Oomycota</taxon>
        <taxon>Saprolegniomycetes</taxon>
        <taxon>Saprolegniales</taxon>
        <taxon>Verrucalvaceae</taxon>
        <taxon>Aphanomyces</taxon>
    </lineage>
</organism>
<dbReference type="Proteomes" id="UP000285060">
    <property type="component" value="Unassembled WGS sequence"/>
</dbReference>
<dbReference type="Gene3D" id="3.30.40.10">
    <property type="entry name" value="Zinc/RING finger domain, C3HC4 (zinc finger)"/>
    <property type="match status" value="1"/>
</dbReference>
<reference evidence="6 7" key="1">
    <citation type="submission" date="2018-08" db="EMBL/GenBank/DDBJ databases">
        <title>Aphanomyces genome sequencing and annotation.</title>
        <authorList>
            <person name="Minardi D."/>
            <person name="Oidtmann B."/>
            <person name="Van Der Giezen M."/>
            <person name="Studholme D.J."/>
        </authorList>
    </citation>
    <scope>NUCLEOTIDE SEQUENCE [LARGE SCALE GENOMIC DNA]</scope>
    <source>
        <strain evidence="6 7">NJM0002</strain>
    </source>
</reference>
<evidence type="ECO:0000256" key="4">
    <source>
        <dbReference type="PROSITE-ProRule" id="PRU00175"/>
    </source>
</evidence>
<dbReference type="PROSITE" id="PS50297">
    <property type="entry name" value="ANK_REP_REGION"/>
    <property type="match status" value="2"/>
</dbReference>
<evidence type="ECO:0000256" key="1">
    <source>
        <dbReference type="ARBA" id="ARBA00022737"/>
    </source>
</evidence>
<gene>
    <name evidence="6" type="ORF">DYB32_005286</name>
</gene>
<dbReference type="PANTHER" id="PTHR24161">
    <property type="entry name" value="ANK_REP_REGION DOMAIN-CONTAINING PROTEIN-RELATED"/>
    <property type="match status" value="1"/>
</dbReference>
<evidence type="ECO:0000313" key="7">
    <source>
        <dbReference type="Proteomes" id="UP000285060"/>
    </source>
</evidence>
<sequence length="304" mass="33318">MGSACGIHVNLVQAAKAGHVDKRRWTPLHIASQHGHVPIIEMLLEKVLHVDAHEGDGWTPLHIASQFGHVVVVAMLLEKGASVDATEKVRTDERCNRDKAHRYGQADTVKLLVERGSYIDAVEETWPCYEINRPWRMSSASAHRSRVPSAWLDSRTWQERPVTYFRAGHLAMAEKHAVLAIAAMNVNKSPFAWMGGCLLQQRKHDEAKAAFMLGLEKDPNDADCAFGLANLPPTAAEPDGSSPEAVRLVDSNECVICMEKPRTAVCVPCGHLAGCYNCLLVVQRKGGCPICRSAIAAVVRVYGC</sequence>
<keyword evidence="4" id="KW-0862">Zinc</keyword>
<evidence type="ECO:0000313" key="6">
    <source>
        <dbReference type="EMBL" id="RHY29268.1"/>
    </source>
</evidence>
<dbReference type="PROSITE" id="PS50088">
    <property type="entry name" value="ANK_REPEAT"/>
    <property type="match status" value="2"/>
</dbReference>
<dbReference type="SUPFAM" id="SSF48452">
    <property type="entry name" value="TPR-like"/>
    <property type="match status" value="1"/>
</dbReference>
<dbReference type="GO" id="GO:0005737">
    <property type="term" value="C:cytoplasm"/>
    <property type="evidence" value="ECO:0007669"/>
    <property type="project" value="UniProtKB-ARBA"/>
</dbReference>